<evidence type="ECO:0000313" key="2">
    <source>
        <dbReference type="EMBL" id="POR53311.1"/>
    </source>
</evidence>
<dbReference type="GO" id="GO:0032259">
    <property type="term" value="P:methylation"/>
    <property type="evidence" value="ECO:0007669"/>
    <property type="project" value="UniProtKB-KW"/>
</dbReference>
<dbReference type="PANTHER" id="PTHR34203">
    <property type="entry name" value="METHYLTRANSFERASE, FKBM FAMILY PROTEIN"/>
    <property type="match status" value="1"/>
</dbReference>
<keyword evidence="2" id="KW-0489">Methyltransferase</keyword>
<accession>A0A2S4MF64</accession>
<sequence length="298" mass="32194">MEKLTNMALPPHSASAPILPGAILSLADLCDSDRYHVERACRAATQTAYLGDHIVLARVLGRYKAFLDPRDRGFAAHLMLDGYWEMWLTQFFARSLKTGMHVVDVGANFGYYSLLMADLVGPSGSVVSVEPNPAAAQMLTRSLELNGFAGRSTVVTAAAGAGEGVGRLRVPDGEPKNATVIVDSAVTDGELVAVRSLDAILAEAPRVDFLKIDTEGAEEDVTLGLSQTIARWRPRMILEFNPGRCRDPQGLLTRLRNAYPVLQQLGYDAEVAPAGDAELLDPTNGEDRLLYLEPTTSL</sequence>
<dbReference type="NCBIfam" id="TIGR01444">
    <property type="entry name" value="fkbM_fam"/>
    <property type="match status" value="1"/>
</dbReference>
<reference evidence="2 3" key="1">
    <citation type="submission" date="2018-01" db="EMBL/GenBank/DDBJ databases">
        <title>Genomic Encyclopedia of Type Strains, Phase III (KMG-III): the genomes of soil and plant-associated and newly described type strains.</title>
        <authorList>
            <person name="Whitman W."/>
        </authorList>
    </citation>
    <scope>NUCLEOTIDE SEQUENCE [LARGE SCALE GENOMIC DNA]</scope>
    <source>
        <strain evidence="2 3">1131</strain>
    </source>
</reference>
<dbReference type="Pfam" id="PF05050">
    <property type="entry name" value="Methyltransf_21"/>
    <property type="match status" value="1"/>
</dbReference>
<dbReference type="InterPro" id="IPR029063">
    <property type="entry name" value="SAM-dependent_MTases_sf"/>
</dbReference>
<dbReference type="PANTHER" id="PTHR34203:SF15">
    <property type="entry name" value="SLL1173 PROTEIN"/>
    <property type="match status" value="1"/>
</dbReference>
<proteinExistence type="predicted"/>
<dbReference type="Gene3D" id="3.40.50.150">
    <property type="entry name" value="Vaccinia Virus protein VP39"/>
    <property type="match status" value="1"/>
</dbReference>
<dbReference type="Proteomes" id="UP000236919">
    <property type="component" value="Unassembled WGS sequence"/>
</dbReference>
<dbReference type="SUPFAM" id="SSF53335">
    <property type="entry name" value="S-adenosyl-L-methionine-dependent methyltransferases"/>
    <property type="match status" value="1"/>
</dbReference>
<keyword evidence="3" id="KW-1185">Reference proteome</keyword>
<keyword evidence="2" id="KW-0808">Transferase</keyword>
<evidence type="ECO:0000313" key="3">
    <source>
        <dbReference type="Proteomes" id="UP000236919"/>
    </source>
</evidence>
<dbReference type="EMBL" id="PQFZ01000004">
    <property type="protein sequence ID" value="POR53311.1"/>
    <property type="molecule type" value="Genomic_DNA"/>
</dbReference>
<evidence type="ECO:0000259" key="1">
    <source>
        <dbReference type="Pfam" id="PF05050"/>
    </source>
</evidence>
<organism evidence="2 3">
    <name type="scientific">Bosea psychrotolerans</name>
    <dbReference type="NCBI Taxonomy" id="1871628"/>
    <lineage>
        <taxon>Bacteria</taxon>
        <taxon>Pseudomonadati</taxon>
        <taxon>Pseudomonadota</taxon>
        <taxon>Alphaproteobacteria</taxon>
        <taxon>Hyphomicrobiales</taxon>
        <taxon>Boseaceae</taxon>
        <taxon>Bosea</taxon>
    </lineage>
</organism>
<name>A0A2S4MF64_9HYPH</name>
<dbReference type="OrthoDB" id="9814604at2"/>
<feature type="domain" description="Methyltransferase FkbM" evidence="1">
    <location>
        <begin position="104"/>
        <end position="244"/>
    </location>
</feature>
<dbReference type="AlphaFoldDB" id="A0A2S4MF64"/>
<dbReference type="GO" id="GO:0008168">
    <property type="term" value="F:methyltransferase activity"/>
    <property type="evidence" value="ECO:0007669"/>
    <property type="project" value="UniProtKB-KW"/>
</dbReference>
<comment type="caution">
    <text evidence="2">The sequence shown here is derived from an EMBL/GenBank/DDBJ whole genome shotgun (WGS) entry which is preliminary data.</text>
</comment>
<protein>
    <submittedName>
        <fullName evidence="2">FkbM family methyltransferase</fullName>
    </submittedName>
</protein>
<dbReference type="InterPro" id="IPR006342">
    <property type="entry name" value="FkbM_mtfrase"/>
</dbReference>
<dbReference type="InterPro" id="IPR052514">
    <property type="entry name" value="SAM-dependent_MTase"/>
</dbReference>
<gene>
    <name evidence="2" type="ORF">CYD53_104287</name>
</gene>